<dbReference type="RefSeq" id="WP_093248088.1">
    <property type="nucleotide sequence ID" value="NZ_FNQM01000001.1"/>
</dbReference>
<dbReference type="AlphaFoldDB" id="A0A1H3W6M7"/>
<dbReference type="NCBIfam" id="TIGR02451">
    <property type="entry name" value="anti_sig_ChrR"/>
    <property type="match status" value="1"/>
</dbReference>
<accession>A0A1H3W6M7</accession>
<evidence type="ECO:0000313" key="3">
    <source>
        <dbReference type="Proteomes" id="UP000198703"/>
    </source>
</evidence>
<dbReference type="InterPro" id="IPR025979">
    <property type="entry name" value="ChrR-like_cupin_dom"/>
</dbReference>
<dbReference type="Gene3D" id="1.10.10.1320">
    <property type="entry name" value="Anti-sigma factor, zinc-finger domain"/>
    <property type="match status" value="1"/>
</dbReference>
<name>A0A1H3W6M7_9RHOB</name>
<dbReference type="EMBL" id="FNQM01000001">
    <property type="protein sequence ID" value="SDZ82727.1"/>
    <property type="molecule type" value="Genomic_DNA"/>
</dbReference>
<organism evidence="2 3">
    <name type="scientific">Rubrimonas cliftonensis</name>
    <dbReference type="NCBI Taxonomy" id="89524"/>
    <lineage>
        <taxon>Bacteria</taxon>
        <taxon>Pseudomonadati</taxon>
        <taxon>Pseudomonadota</taxon>
        <taxon>Alphaproteobacteria</taxon>
        <taxon>Rhodobacterales</taxon>
        <taxon>Paracoccaceae</taxon>
        <taxon>Rubrimonas</taxon>
    </lineage>
</organism>
<dbReference type="SUPFAM" id="SSF51182">
    <property type="entry name" value="RmlC-like cupins"/>
    <property type="match status" value="1"/>
</dbReference>
<feature type="domain" description="ChrR-like cupin" evidence="1">
    <location>
        <begin position="104"/>
        <end position="192"/>
    </location>
</feature>
<evidence type="ECO:0000259" key="1">
    <source>
        <dbReference type="Pfam" id="PF12973"/>
    </source>
</evidence>
<dbReference type="InterPro" id="IPR041916">
    <property type="entry name" value="Anti_sigma_zinc_sf"/>
</dbReference>
<keyword evidence="3" id="KW-1185">Reference proteome</keyword>
<dbReference type="InterPro" id="IPR011051">
    <property type="entry name" value="RmlC_Cupin_sf"/>
</dbReference>
<dbReference type="STRING" id="89524.SAMN05444370_101547"/>
<reference evidence="2 3" key="1">
    <citation type="submission" date="2016-10" db="EMBL/GenBank/DDBJ databases">
        <authorList>
            <person name="de Groot N.N."/>
        </authorList>
    </citation>
    <scope>NUCLEOTIDE SEQUENCE [LARGE SCALE GENOMIC DNA]</scope>
    <source>
        <strain evidence="2 3">DSM 15345</strain>
    </source>
</reference>
<dbReference type="InterPro" id="IPR014710">
    <property type="entry name" value="RmlC-like_jellyroll"/>
</dbReference>
<proteinExistence type="predicted"/>
<evidence type="ECO:0000313" key="2">
    <source>
        <dbReference type="EMBL" id="SDZ82727.1"/>
    </source>
</evidence>
<gene>
    <name evidence="2" type="ORF">SAMN05444370_101547</name>
</gene>
<dbReference type="InterPro" id="IPR012807">
    <property type="entry name" value="Anti-sigma_ChrR"/>
</dbReference>
<dbReference type="Gene3D" id="2.60.120.10">
    <property type="entry name" value="Jelly Rolls"/>
    <property type="match status" value="1"/>
</dbReference>
<dbReference type="Proteomes" id="UP000198703">
    <property type="component" value="Unassembled WGS sequence"/>
</dbReference>
<dbReference type="Pfam" id="PF12973">
    <property type="entry name" value="Cupin_7"/>
    <property type="match status" value="1"/>
</dbReference>
<dbReference type="CDD" id="cd20301">
    <property type="entry name" value="cupin_ChrR"/>
    <property type="match status" value="1"/>
</dbReference>
<protein>
    <submittedName>
        <fullName evidence="2">Anti-ECFsigma factor, ChrR</fullName>
    </submittedName>
</protein>
<sequence>MPLAHPTHDMLAAYASGAASDGVALLVSAHATYCGRCRREIARLEAVSAAAMRSEPASPLSAGALDSVMARLEAVAGASTTAAPPARDAMLPAPVAALTGPYGSVRWRFVMPGVSRAEIALGGDEAVNLLRVRPGAGVPAHTHTRQEATLVLCGALRDRGRVYAKGDVALAGADDDHHPRAEPGADCVCLTVLSGSLRFTGTFGRALNIFAE</sequence>